<accession>A0A3D9LGT3</accession>
<dbReference type="AlphaFoldDB" id="A0A3D9LGT3"/>
<reference evidence="1 2" key="1">
    <citation type="submission" date="2018-07" db="EMBL/GenBank/DDBJ databases">
        <title>Genomic Encyclopedia of Type Strains, Phase IV (KMG-IV): sequencing the most valuable type-strain genomes for metagenomic binning, comparative biology and taxonomic classification.</title>
        <authorList>
            <person name="Goeker M."/>
        </authorList>
    </citation>
    <scope>NUCLEOTIDE SEQUENCE [LARGE SCALE GENOMIC DNA]</scope>
    <source>
        <strain evidence="1 2">DSM 4134</strain>
    </source>
</reference>
<evidence type="ECO:0000313" key="2">
    <source>
        <dbReference type="Proteomes" id="UP000256779"/>
    </source>
</evidence>
<comment type="caution">
    <text evidence="1">The sequence shown here is derived from an EMBL/GenBank/DDBJ whole genome shotgun (WGS) entry which is preliminary data.</text>
</comment>
<proteinExistence type="predicted"/>
<organism evidence="1 2">
    <name type="scientific">Marinoscillum furvescens DSM 4134</name>
    <dbReference type="NCBI Taxonomy" id="1122208"/>
    <lineage>
        <taxon>Bacteria</taxon>
        <taxon>Pseudomonadati</taxon>
        <taxon>Bacteroidota</taxon>
        <taxon>Cytophagia</taxon>
        <taxon>Cytophagales</taxon>
        <taxon>Reichenbachiellaceae</taxon>
        <taxon>Marinoscillum</taxon>
    </lineage>
</organism>
<sequence length="69" mass="8093">MSKASENKPEKPKVNKELEGFDIKINSFGEISSTVDIDKINLFLNRNVDDKKLRDREDLEELKKKKEKE</sequence>
<dbReference type="RefSeq" id="WP_115866336.1">
    <property type="nucleotide sequence ID" value="NZ_QREG01000001.1"/>
</dbReference>
<dbReference type="Proteomes" id="UP000256779">
    <property type="component" value="Unassembled WGS sequence"/>
</dbReference>
<evidence type="ECO:0000313" key="1">
    <source>
        <dbReference type="EMBL" id="REE05838.1"/>
    </source>
</evidence>
<gene>
    <name evidence="1" type="ORF">C7460_101357</name>
</gene>
<protein>
    <submittedName>
        <fullName evidence="1">Uncharacterized protein</fullName>
    </submittedName>
</protein>
<name>A0A3D9LGT3_MARFU</name>
<dbReference type="EMBL" id="QREG01000001">
    <property type="protein sequence ID" value="REE05838.1"/>
    <property type="molecule type" value="Genomic_DNA"/>
</dbReference>
<keyword evidence="2" id="KW-1185">Reference proteome</keyword>